<reference evidence="1" key="1">
    <citation type="journal article" date="2021" name="Proc. Natl. Acad. Sci. U.S.A.">
        <title>A Catalog of Tens of Thousands of Viruses from Human Metagenomes Reveals Hidden Associations with Chronic Diseases.</title>
        <authorList>
            <person name="Tisza M.J."/>
            <person name="Buck C.B."/>
        </authorList>
    </citation>
    <scope>NUCLEOTIDE SEQUENCE</scope>
    <source>
        <strain evidence="1">Ct4uh47</strain>
    </source>
</reference>
<evidence type="ECO:0000313" key="1">
    <source>
        <dbReference type="EMBL" id="DAG02076.1"/>
    </source>
</evidence>
<name>A0A8S5V5T9_9CAUD</name>
<accession>A0A8S5V5T9</accession>
<protein>
    <submittedName>
        <fullName evidence="1">Holin protein</fullName>
    </submittedName>
</protein>
<sequence>MELILCVLGSSALAALISGLFNLASTKQKKESGLEAGVRILLYDRIKHVCLKYIERGYVTHDEYEDLVKMHDVYHTSLKGNGFLDGEMHRVEQLPRR</sequence>
<proteinExistence type="predicted"/>
<dbReference type="EMBL" id="BK016203">
    <property type="protein sequence ID" value="DAG02076.1"/>
    <property type="molecule type" value="Genomic_DNA"/>
</dbReference>
<organism evidence="1">
    <name type="scientific">Myoviridae sp. ct4uh47</name>
    <dbReference type="NCBI Taxonomy" id="2825032"/>
    <lineage>
        <taxon>Viruses</taxon>
        <taxon>Duplodnaviria</taxon>
        <taxon>Heunggongvirae</taxon>
        <taxon>Uroviricota</taxon>
        <taxon>Caudoviricetes</taxon>
    </lineage>
</organism>